<dbReference type="AlphaFoldDB" id="A0A1G6PSG5"/>
<dbReference type="RefSeq" id="WP_089716772.1">
    <property type="nucleotide sequence ID" value="NZ_FMYT01000015.1"/>
</dbReference>
<dbReference type="PANTHER" id="PTHR42967:SF1">
    <property type="entry name" value="MBL FOLD METALLO-HYDROLASE"/>
    <property type="match status" value="1"/>
</dbReference>
<accession>A0A1G6PSG5</accession>
<reference evidence="1 4" key="2">
    <citation type="submission" date="2016-10" db="EMBL/GenBank/DDBJ databases">
        <authorList>
            <person name="Varghese N."/>
            <person name="Submissions S."/>
        </authorList>
    </citation>
    <scope>NUCLEOTIDE SEQUENCE [LARGE SCALE GENOMIC DNA]</scope>
    <source>
        <strain evidence="1 4">WG10</strain>
    </source>
</reference>
<gene>
    <name evidence="1" type="ORF">SAMN04488597_11554</name>
    <name evidence="2" type="ORF">SAMN04515654_10817</name>
</gene>
<dbReference type="Proteomes" id="UP000198945">
    <property type="component" value="Unassembled WGS sequence"/>
</dbReference>
<evidence type="ECO:0000313" key="3">
    <source>
        <dbReference type="Proteomes" id="UP000198945"/>
    </source>
</evidence>
<dbReference type="InterPro" id="IPR036866">
    <property type="entry name" value="RibonucZ/Hydroxyglut_hydro"/>
</dbReference>
<dbReference type="EMBL" id="FMYT01000015">
    <property type="protein sequence ID" value="SDC83073.1"/>
    <property type="molecule type" value="Genomic_DNA"/>
</dbReference>
<proteinExistence type="predicted"/>
<dbReference type="PANTHER" id="PTHR42967">
    <property type="entry name" value="METAL DEPENDENT HYDROLASE"/>
    <property type="match status" value="1"/>
</dbReference>
<protein>
    <submittedName>
        <fullName evidence="1">L-ascorbate metabolism protein UlaG, beta-lactamase superfamily</fullName>
    </submittedName>
</protein>
<dbReference type="Gene3D" id="3.60.15.10">
    <property type="entry name" value="Ribonuclease Z/Hydroxyacylglutathione hydrolase-like"/>
    <property type="match status" value="1"/>
</dbReference>
<evidence type="ECO:0000313" key="2">
    <source>
        <dbReference type="EMBL" id="SDI53482.1"/>
    </source>
</evidence>
<organism evidence="1 4">
    <name type="scientific">Halanaerobium congolense</name>
    <dbReference type="NCBI Taxonomy" id="54121"/>
    <lineage>
        <taxon>Bacteria</taxon>
        <taxon>Bacillati</taxon>
        <taxon>Bacillota</taxon>
        <taxon>Clostridia</taxon>
        <taxon>Halanaerobiales</taxon>
        <taxon>Halanaerobiaceae</taxon>
        <taxon>Halanaerobium</taxon>
    </lineage>
</organism>
<dbReference type="EMBL" id="FNEH01000008">
    <property type="protein sequence ID" value="SDI53482.1"/>
    <property type="molecule type" value="Genomic_DNA"/>
</dbReference>
<sequence>MKVKWWGHSSFLIEHNGIKIITDPYDDSLPYQKITDKADYVTVSHGHFDHNAVERLDGDFKVIDSSKGFKNNEIEIEAIKSYHDSHQGEDRGENLIYLIQLEDKKICHLGDLGHDLDNKSINKLKNIDLLLIPVGGNYTIDAEMAYKLAEKINAKLTIPMHFKTDILDFPITGVNKFTDKYDKNEVEFANKSEINTEKIKNKKVIVLDYN</sequence>
<dbReference type="Pfam" id="PF13483">
    <property type="entry name" value="Lactamase_B_3"/>
    <property type="match status" value="1"/>
</dbReference>
<evidence type="ECO:0000313" key="1">
    <source>
        <dbReference type="EMBL" id="SDC83073.1"/>
    </source>
</evidence>
<evidence type="ECO:0000313" key="4">
    <source>
        <dbReference type="Proteomes" id="UP000324896"/>
    </source>
</evidence>
<name>A0A1G6PSG5_9FIRM</name>
<reference evidence="2 3" key="1">
    <citation type="submission" date="2016-10" db="EMBL/GenBank/DDBJ databases">
        <authorList>
            <person name="de Groot N.N."/>
        </authorList>
    </citation>
    <scope>NUCLEOTIDE SEQUENCE [LARGE SCALE GENOMIC DNA]</scope>
    <source>
        <strain evidence="2 3">WG7</strain>
    </source>
</reference>
<dbReference type="SUPFAM" id="SSF56281">
    <property type="entry name" value="Metallo-hydrolase/oxidoreductase"/>
    <property type="match status" value="1"/>
</dbReference>
<dbReference type="Proteomes" id="UP000324896">
    <property type="component" value="Unassembled WGS sequence"/>
</dbReference>